<dbReference type="EMBL" id="AGNL01007473">
    <property type="protein sequence ID" value="EJK71248.1"/>
    <property type="molecule type" value="Genomic_DNA"/>
</dbReference>
<protein>
    <submittedName>
        <fullName evidence="2">Uncharacterized protein</fullName>
    </submittedName>
</protein>
<dbReference type="OrthoDB" id="10664270at2759"/>
<name>K0SXV4_THAOC</name>
<evidence type="ECO:0000313" key="2">
    <source>
        <dbReference type="EMBL" id="EJK71248.1"/>
    </source>
</evidence>
<dbReference type="Proteomes" id="UP000266841">
    <property type="component" value="Unassembled WGS sequence"/>
</dbReference>
<sequence>MKGAVLKPLPPPPLPRGSGGKDGGDGAPSRSSSFIDSLYDKEIRSQAESRRQEKQTYYTSQCMFPSHIPRSLHCKNESLLSLVNKFGELIEGREDELLSPNTAASDFRDVISLCSTYKTRAVENRDEFEFKKAKLQQQKQAAEGVEAEEIDLPAQPLASEFTPLSAQENFLLASIHAANYNLCIGNAICPGRTAKLMTCWKRTDSRVIQQFKEHGMDRFVCQEERKAVERCLGNSVQRVMKDIER</sequence>
<evidence type="ECO:0000313" key="3">
    <source>
        <dbReference type="Proteomes" id="UP000266841"/>
    </source>
</evidence>
<organism evidence="2 3">
    <name type="scientific">Thalassiosira oceanica</name>
    <name type="common">Marine diatom</name>
    <dbReference type="NCBI Taxonomy" id="159749"/>
    <lineage>
        <taxon>Eukaryota</taxon>
        <taxon>Sar</taxon>
        <taxon>Stramenopiles</taxon>
        <taxon>Ochrophyta</taxon>
        <taxon>Bacillariophyta</taxon>
        <taxon>Coscinodiscophyceae</taxon>
        <taxon>Thalassiosirophycidae</taxon>
        <taxon>Thalassiosirales</taxon>
        <taxon>Thalassiosiraceae</taxon>
        <taxon>Thalassiosira</taxon>
    </lineage>
</organism>
<accession>K0SXV4</accession>
<feature type="region of interest" description="Disordered" evidence="1">
    <location>
        <begin position="1"/>
        <end position="37"/>
    </location>
</feature>
<dbReference type="AlphaFoldDB" id="K0SXV4"/>
<proteinExistence type="predicted"/>
<keyword evidence="3" id="KW-1185">Reference proteome</keyword>
<gene>
    <name evidence="2" type="ORF">THAOC_07334</name>
</gene>
<evidence type="ECO:0000256" key="1">
    <source>
        <dbReference type="SAM" id="MobiDB-lite"/>
    </source>
</evidence>
<comment type="caution">
    <text evidence="2">The sequence shown here is derived from an EMBL/GenBank/DDBJ whole genome shotgun (WGS) entry which is preliminary data.</text>
</comment>
<reference evidence="2 3" key="1">
    <citation type="journal article" date="2012" name="Genome Biol.">
        <title>Genome and low-iron response of an oceanic diatom adapted to chronic iron limitation.</title>
        <authorList>
            <person name="Lommer M."/>
            <person name="Specht M."/>
            <person name="Roy A.S."/>
            <person name="Kraemer L."/>
            <person name="Andreson R."/>
            <person name="Gutowska M.A."/>
            <person name="Wolf J."/>
            <person name="Bergner S.V."/>
            <person name="Schilhabel M.B."/>
            <person name="Klostermeier U.C."/>
            <person name="Beiko R.G."/>
            <person name="Rosenstiel P."/>
            <person name="Hippler M."/>
            <person name="Laroche J."/>
        </authorList>
    </citation>
    <scope>NUCLEOTIDE SEQUENCE [LARGE SCALE GENOMIC DNA]</scope>
    <source>
        <strain evidence="2 3">CCMP1005</strain>
    </source>
</reference>